<evidence type="ECO:0000313" key="2">
    <source>
        <dbReference type="Proteomes" id="UP001227964"/>
    </source>
</evidence>
<evidence type="ECO:0000313" key="1">
    <source>
        <dbReference type="EMBL" id="MDL0430226.1"/>
    </source>
</evidence>
<comment type="caution">
    <text evidence="1">The sequence shown here is derived from an EMBL/GenBank/DDBJ whole genome shotgun (WGS) entry which is preliminary data.</text>
</comment>
<keyword evidence="2" id="KW-1185">Reference proteome</keyword>
<dbReference type="RefSeq" id="WP_285388902.1">
    <property type="nucleotide sequence ID" value="NZ_JASSVS010000002.1"/>
</dbReference>
<proteinExistence type="predicted"/>
<reference evidence="1 2" key="1">
    <citation type="submission" date="2023-06" db="EMBL/GenBank/DDBJ databases">
        <title>Marinobacter azerbaijanicus a moderately halophilic, isolated from Urmia Lake in Azerbaijan region of Iran.</title>
        <authorList>
            <person name="Sanchez-Porro C."/>
            <person name="Aghdam E.M."/>
            <person name="Saheb S.M."/>
            <person name="Tarhriz V."/>
            <person name="Kazemi E."/>
            <person name="Ammozegar M.A."/>
            <person name="Ventosa A."/>
            <person name="Hejazi M.S."/>
        </authorList>
    </citation>
    <scope>NUCLEOTIDE SEQUENCE [LARGE SCALE GENOMIC DNA]</scope>
    <source>
        <strain evidence="1 2">TBZ242</strain>
    </source>
</reference>
<organism evidence="1 2">
    <name type="scientific">Marinobacter azerbaijanicus</name>
    <dbReference type="NCBI Taxonomy" id="3050455"/>
    <lineage>
        <taxon>Bacteria</taxon>
        <taxon>Pseudomonadati</taxon>
        <taxon>Pseudomonadota</taxon>
        <taxon>Gammaproteobacteria</taxon>
        <taxon>Pseudomonadales</taxon>
        <taxon>Marinobacteraceae</taxon>
        <taxon>Marinobacter</taxon>
    </lineage>
</organism>
<protein>
    <submittedName>
        <fullName evidence="1">Helix-turn-helix domain-containing protein</fullName>
    </submittedName>
</protein>
<dbReference type="EMBL" id="JASSVS010000002">
    <property type="protein sequence ID" value="MDL0430226.1"/>
    <property type="molecule type" value="Genomic_DNA"/>
</dbReference>
<gene>
    <name evidence="1" type="ORF">QPM17_03765</name>
</gene>
<dbReference type="Proteomes" id="UP001227964">
    <property type="component" value="Unassembled WGS sequence"/>
</dbReference>
<name>A0ABT7I7T3_9GAMM</name>
<accession>A0ABT7I7T3</accession>
<sequence length="68" mass="7614">MTALLDKPQTTDKRAFSIAEFSQRWGWGNNTTYNLINSGKLKSVKIGRRRIITAQQEADFAAALEGKV</sequence>